<reference evidence="8" key="1">
    <citation type="submission" date="2020-05" db="EMBL/GenBank/DDBJ databases">
        <title>Phylogenomic resolution of chytrid fungi.</title>
        <authorList>
            <person name="Stajich J.E."/>
            <person name="Amses K."/>
            <person name="Simmons R."/>
            <person name="Seto K."/>
            <person name="Myers J."/>
            <person name="Bonds A."/>
            <person name="Quandt C.A."/>
            <person name="Barry K."/>
            <person name="Liu P."/>
            <person name="Grigoriev I."/>
            <person name="Longcore J.E."/>
            <person name="James T.Y."/>
        </authorList>
    </citation>
    <scope>NUCLEOTIDE SEQUENCE</scope>
    <source>
        <strain evidence="8">JEL0318</strain>
    </source>
</reference>
<dbReference type="EC" id="1.1.1.179" evidence="3"/>
<feature type="domain" description="GFO/IDH/MocA-like oxidoreductase" evidence="7">
    <location>
        <begin position="186"/>
        <end position="307"/>
    </location>
</feature>
<comment type="similarity">
    <text evidence="1">Belongs to the Gfo/Idh/MocA family.</text>
</comment>
<evidence type="ECO:0000313" key="9">
    <source>
        <dbReference type="Proteomes" id="UP001212841"/>
    </source>
</evidence>
<proteinExistence type="inferred from homology"/>
<evidence type="ECO:0000259" key="6">
    <source>
        <dbReference type="Pfam" id="PF01408"/>
    </source>
</evidence>
<organism evidence="8 9">
    <name type="scientific">Rhizophlyctis rosea</name>
    <dbReference type="NCBI Taxonomy" id="64517"/>
    <lineage>
        <taxon>Eukaryota</taxon>
        <taxon>Fungi</taxon>
        <taxon>Fungi incertae sedis</taxon>
        <taxon>Chytridiomycota</taxon>
        <taxon>Chytridiomycota incertae sedis</taxon>
        <taxon>Chytridiomycetes</taxon>
        <taxon>Rhizophlyctidales</taxon>
        <taxon>Rhizophlyctidaceae</taxon>
        <taxon>Rhizophlyctis</taxon>
    </lineage>
</organism>
<dbReference type="AlphaFoldDB" id="A0AAD5WZ25"/>
<dbReference type="Gene3D" id="3.40.50.720">
    <property type="entry name" value="NAD(P)-binding Rossmann-like Domain"/>
    <property type="match status" value="1"/>
</dbReference>
<dbReference type="InterPro" id="IPR036291">
    <property type="entry name" value="NAD(P)-bd_dom_sf"/>
</dbReference>
<dbReference type="InterPro" id="IPR055170">
    <property type="entry name" value="GFO_IDH_MocA-like_dom"/>
</dbReference>
<accession>A0AAD5WZ25</accession>
<dbReference type="InterPro" id="IPR050984">
    <property type="entry name" value="Gfo/Idh/MocA_domain"/>
</dbReference>
<evidence type="ECO:0000256" key="3">
    <source>
        <dbReference type="ARBA" id="ARBA00038984"/>
    </source>
</evidence>
<keyword evidence="9" id="KW-1185">Reference proteome</keyword>
<dbReference type="SUPFAM" id="SSF55347">
    <property type="entry name" value="Glyceraldehyde-3-phosphate dehydrogenase-like, C-terminal domain"/>
    <property type="match status" value="1"/>
</dbReference>
<evidence type="ECO:0000256" key="4">
    <source>
        <dbReference type="ARBA" id="ARBA00042988"/>
    </source>
</evidence>
<evidence type="ECO:0000256" key="1">
    <source>
        <dbReference type="ARBA" id="ARBA00010928"/>
    </source>
</evidence>
<dbReference type="Pfam" id="PF01408">
    <property type="entry name" value="GFO_IDH_MocA"/>
    <property type="match status" value="1"/>
</dbReference>
<evidence type="ECO:0000256" key="5">
    <source>
        <dbReference type="ARBA" id="ARBA00049233"/>
    </source>
</evidence>
<dbReference type="Proteomes" id="UP001212841">
    <property type="component" value="Unassembled WGS sequence"/>
</dbReference>
<dbReference type="SUPFAM" id="SSF51735">
    <property type="entry name" value="NAD(P)-binding Rossmann-fold domains"/>
    <property type="match status" value="1"/>
</dbReference>
<comment type="caution">
    <text evidence="8">The sequence shown here is derived from an EMBL/GenBank/DDBJ whole genome shotgun (WGS) entry which is preliminary data.</text>
</comment>
<name>A0AAD5WZ25_9FUNG</name>
<dbReference type="PANTHER" id="PTHR22604:SF105">
    <property type="entry name" value="TRANS-1,2-DIHYDROBENZENE-1,2-DIOL DEHYDROGENASE"/>
    <property type="match status" value="1"/>
</dbReference>
<keyword evidence="2" id="KW-0560">Oxidoreductase</keyword>
<dbReference type="PANTHER" id="PTHR22604">
    <property type="entry name" value="OXIDOREDUCTASES"/>
    <property type="match status" value="1"/>
</dbReference>
<sequence>MPSTPSYTRQLRIFPQPNYPLPSKPQPKAPKRRMAVEKASTIRWGILGAGWISNKFARSIIVDPQSEDPNTPRHVITAIGSSSIEKGKAFIDPIYKDAGAEYTGAFYATYEELVADPNVDVVYIGTPHTRHHPDTLLCVRAGKHVLCEKPIAANHKQGKEMVEAAEAAGVFLMEAIWTRYFDAAIKVREIIAEGTIGQVEHVVADLSMNFNATDVKSRILNPELAGGALLDIGIYPLQWVNMILAPLNGGQDPKVSARFNKHPVTGVDITTSAVLEYEEAKALATINSSIMYASPSDVIVYGTKGRLFIEGPSYQAQKLRLKLNDSDDEQTFDFPYEGNGMRFEADEVARKIKEGVRESPVITLKESEQLLRIMDEIRRQGGLRYPFEV</sequence>
<evidence type="ECO:0000256" key="2">
    <source>
        <dbReference type="ARBA" id="ARBA00023002"/>
    </source>
</evidence>
<dbReference type="GO" id="GO:0000166">
    <property type="term" value="F:nucleotide binding"/>
    <property type="evidence" value="ECO:0007669"/>
    <property type="project" value="InterPro"/>
</dbReference>
<gene>
    <name evidence="8" type="ORF">HK097_001180</name>
</gene>
<feature type="domain" description="Gfo/Idh/MocA-like oxidoreductase N-terminal" evidence="6">
    <location>
        <begin position="42"/>
        <end position="173"/>
    </location>
</feature>
<evidence type="ECO:0000313" key="8">
    <source>
        <dbReference type="EMBL" id="KAJ3045602.1"/>
    </source>
</evidence>
<dbReference type="EMBL" id="JADGJD010001225">
    <property type="protein sequence ID" value="KAJ3045602.1"/>
    <property type="molecule type" value="Genomic_DNA"/>
</dbReference>
<comment type="catalytic activity">
    <reaction evidence="5">
        <text>D-xylose + NADP(+) = D-xylono-1,5-lactone + NADPH + H(+)</text>
        <dbReference type="Rhea" id="RHEA:22000"/>
        <dbReference type="ChEBI" id="CHEBI:15378"/>
        <dbReference type="ChEBI" id="CHEBI:15867"/>
        <dbReference type="ChEBI" id="CHEBI:53455"/>
        <dbReference type="ChEBI" id="CHEBI:57783"/>
        <dbReference type="ChEBI" id="CHEBI:58349"/>
        <dbReference type="EC" id="1.1.1.179"/>
    </reaction>
</comment>
<dbReference type="Gene3D" id="3.30.360.10">
    <property type="entry name" value="Dihydrodipicolinate Reductase, domain 2"/>
    <property type="match status" value="1"/>
</dbReference>
<evidence type="ECO:0000259" key="7">
    <source>
        <dbReference type="Pfam" id="PF22725"/>
    </source>
</evidence>
<protein>
    <recommendedName>
        <fullName evidence="3">D-xylose 1-dehydrogenase (NADP(+), D-xylono-1,5-lactone-forming)</fullName>
        <ecNumber evidence="3">1.1.1.179</ecNumber>
    </recommendedName>
    <alternativeName>
        <fullName evidence="4">D-xylose-NADP dehydrogenase</fullName>
    </alternativeName>
</protein>
<dbReference type="Pfam" id="PF22725">
    <property type="entry name" value="GFO_IDH_MocA_C3"/>
    <property type="match status" value="1"/>
</dbReference>
<dbReference type="InterPro" id="IPR000683">
    <property type="entry name" value="Gfo/Idh/MocA-like_OxRdtase_N"/>
</dbReference>
<dbReference type="GO" id="GO:0047837">
    <property type="term" value="F:D-xylose 1-dehydrogenase (NADP+) activity"/>
    <property type="evidence" value="ECO:0007669"/>
    <property type="project" value="UniProtKB-EC"/>
</dbReference>